<dbReference type="Proteomes" id="UP000607197">
    <property type="component" value="Unassembled WGS sequence"/>
</dbReference>
<gene>
    <name evidence="1" type="ORF">GCM10009039_24090</name>
</gene>
<accession>A0A830F5L8</accession>
<dbReference type="PROSITE" id="PS51257">
    <property type="entry name" value="PROKAR_LIPOPROTEIN"/>
    <property type="match status" value="1"/>
</dbReference>
<reference evidence="1" key="1">
    <citation type="journal article" date="2014" name="Int. J. Syst. Evol. Microbiol.">
        <title>Complete genome sequence of Corynebacterium casei LMG S-19264T (=DSM 44701T), isolated from a smear-ripened cheese.</title>
        <authorList>
            <consortium name="US DOE Joint Genome Institute (JGI-PGF)"/>
            <person name="Walter F."/>
            <person name="Albersmeier A."/>
            <person name="Kalinowski J."/>
            <person name="Ruckert C."/>
        </authorList>
    </citation>
    <scope>NUCLEOTIDE SEQUENCE</scope>
    <source>
        <strain evidence="1">JCM 19596</strain>
    </source>
</reference>
<evidence type="ECO:0000313" key="2">
    <source>
        <dbReference type="Proteomes" id="UP000607197"/>
    </source>
</evidence>
<sequence length="60" mass="5953">MTATAARVREVARNRLPVAVGVVAFAVACALADLDAGAVAGTVAFCAAKTAENHTTARGP</sequence>
<protein>
    <submittedName>
        <fullName evidence="1">Uncharacterized protein</fullName>
    </submittedName>
</protein>
<evidence type="ECO:0000313" key="1">
    <source>
        <dbReference type="EMBL" id="GGL65414.1"/>
    </source>
</evidence>
<name>A0A830F5L8_9EURY</name>
<keyword evidence="2" id="KW-1185">Reference proteome</keyword>
<dbReference type="RefSeq" id="WP_188979263.1">
    <property type="nucleotide sequence ID" value="NZ_BMPG01000003.1"/>
</dbReference>
<organism evidence="1 2">
    <name type="scientific">Halocalculus aciditolerans</name>
    <dbReference type="NCBI Taxonomy" id="1383812"/>
    <lineage>
        <taxon>Archaea</taxon>
        <taxon>Methanobacteriati</taxon>
        <taxon>Methanobacteriota</taxon>
        <taxon>Stenosarchaea group</taxon>
        <taxon>Halobacteria</taxon>
        <taxon>Halobacteriales</taxon>
        <taxon>Halobacteriaceae</taxon>
        <taxon>Halocalculus</taxon>
    </lineage>
</organism>
<comment type="caution">
    <text evidence="1">The sequence shown here is derived from an EMBL/GenBank/DDBJ whole genome shotgun (WGS) entry which is preliminary data.</text>
</comment>
<dbReference type="EMBL" id="BMPG01000003">
    <property type="protein sequence ID" value="GGL65414.1"/>
    <property type="molecule type" value="Genomic_DNA"/>
</dbReference>
<proteinExistence type="predicted"/>
<dbReference type="AlphaFoldDB" id="A0A830F5L8"/>
<reference evidence="1" key="2">
    <citation type="submission" date="2020-09" db="EMBL/GenBank/DDBJ databases">
        <authorList>
            <person name="Sun Q."/>
            <person name="Ohkuma M."/>
        </authorList>
    </citation>
    <scope>NUCLEOTIDE SEQUENCE</scope>
    <source>
        <strain evidence="1">JCM 19596</strain>
    </source>
</reference>